<dbReference type="InterPro" id="IPR006668">
    <property type="entry name" value="Mg_transptr_MgtE_intracell_dom"/>
</dbReference>
<dbReference type="Gene3D" id="1.25.60.10">
    <property type="entry name" value="MgtE N-terminal domain-like"/>
    <property type="match status" value="1"/>
</dbReference>
<dbReference type="AlphaFoldDB" id="A0A7V8SVX0"/>
<name>A0A7V8SVX0_9BACT</name>
<protein>
    <submittedName>
        <fullName evidence="2">Magnesium transporter</fullName>
    </submittedName>
</protein>
<dbReference type="InterPro" id="IPR006669">
    <property type="entry name" value="MgtE_transporter"/>
</dbReference>
<sequence length="258" mass="28983">MELYATELMGVKTYDVKGNYVGRVREFFIEPAEAPNRISHFLLSRGRFQPLVARHNQVASVSDGKILLNVGEKALEIYQPNESWLAVQKDLLDQQIIDTRGRKVVRVNDLDLAEQRSNGNVELRLTQVDVGLPGAVRRLLQGVVPSKVVRKLQSQLPQRSIRWEFVNLIEPDPLRRVKLRITHEKLEDLHPADLADIMEELSASERQSIIASLDEQTAAAVLGELDARLTTQIVEDLDPEKAADILEEMAPDAAADVL</sequence>
<feature type="non-terminal residue" evidence="2">
    <location>
        <position position="258"/>
    </location>
</feature>
<comment type="caution">
    <text evidence="2">The sequence shown here is derived from an EMBL/GenBank/DDBJ whole genome shotgun (WGS) entry which is preliminary data.</text>
</comment>
<dbReference type="InterPro" id="IPR038076">
    <property type="entry name" value="MgtE_N_sf"/>
</dbReference>
<organism evidence="2 3">
    <name type="scientific">Candidatus Acidiferrum panamense</name>
    <dbReference type="NCBI Taxonomy" id="2741543"/>
    <lineage>
        <taxon>Bacteria</taxon>
        <taxon>Pseudomonadati</taxon>
        <taxon>Acidobacteriota</taxon>
        <taxon>Terriglobia</taxon>
        <taxon>Candidatus Acidiferrales</taxon>
        <taxon>Candidatus Acidiferrum</taxon>
    </lineage>
</organism>
<dbReference type="EMBL" id="JACDQQ010000345">
    <property type="protein sequence ID" value="MBA0084047.1"/>
    <property type="molecule type" value="Genomic_DNA"/>
</dbReference>
<dbReference type="GO" id="GO:0016020">
    <property type="term" value="C:membrane"/>
    <property type="evidence" value="ECO:0007669"/>
    <property type="project" value="InterPro"/>
</dbReference>
<dbReference type="PANTHER" id="PTHR43773">
    <property type="entry name" value="MAGNESIUM TRANSPORTER MGTE"/>
    <property type="match status" value="1"/>
</dbReference>
<dbReference type="PANTHER" id="PTHR43773:SF1">
    <property type="entry name" value="MAGNESIUM TRANSPORTER MGTE"/>
    <property type="match status" value="1"/>
</dbReference>
<dbReference type="GO" id="GO:0015095">
    <property type="term" value="F:magnesium ion transmembrane transporter activity"/>
    <property type="evidence" value="ECO:0007669"/>
    <property type="project" value="InterPro"/>
</dbReference>
<gene>
    <name evidence="2" type="ORF">HRJ53_03540</name>
</gene>
<feature type="domain" description="Magnesium transporter MgtE intracellular" evidence="1">
    <location>
        <begin position="189"/>
        <end position="258"/>
    </location>
</feature>
<evidence type="ECO:0000313" key="2">
    <source>
        <dbReference type="EMBL" id="MBA0084047.1"/>
    </source>
</evidence>
<dbReference type="Proteomes" id="UP000567293">
    <property type="component" value="Unassembled WGS sequence"/>
</dbReference>
<accession>A0A7V8SVX0</accession>
<dbReference type="SUPFAM" id="SSF158791">
    <property type="entry name" value="MgtE N-terminal domain-like"/>
    <property type="match status" value="1"/>
</dbReference>
<reference evidence="2" key="1">
    <citation type="submission" date="2020-06" db="EMBL/GenBank/DDBJ databases">
        <title>Legume-microbial interactions unlock mineral nutrients during tropical forest succession.</title>
        <authorList>
            <person name="Epihov D.Z."/>
        </authorList>
    </citation>
    <scope>NUCLEOTIDE SEQUENCE [LARGE SCALE GENOMIC DNA]</scope>
    <source>
        <strain evidence="2">Pan2503</strain>
    </source>
</reference>
<evidence type="ECO:0000313" key="3">
    <source>
        <dbReference type="Proteomes" id="UP000567293"/>
    </source>
</evidence>
<proteinExistence type="predicted"/>
<keyword evidence="3" id="KW-1185">Reference proteome</keyword>
<evidence type="ECO:0000259" key="1">
    <source>
        <dbReference type="Pfam" id="PF03448"/>
    </source>
</evidence>
<dbReference type="Pfam" id="PF03448">
    <property type="entry name" value="MgtE_N"/>
    <property type="match status" value="1"/>
</dbReference>